<name>A0A8T9C792_9HELO</name>
<dbReference type="AlphaFoldDB" id="A0A8T9C792"/>
<reference evidence="2 3" key="1">
    <citation type="submission" date="2018-05" db="EMBL/GenBank/DDBJ databases">
        <title>Genome sequencing and assembly of the regulated plant pathogen Lachnellula willkommii and related sister species for the development of diagnostic species identification markers.</title>
        <authorList>
            <person name="Giroux E."/>
            <person name="Bilodeau G."/>
        </authorList>
    </citation>
    <scope>NUCLEOTIDE SEQUENCE [LARGE SCALE GENOMIC DNA]</scope>
    <source>
        <strain evidence="2 3">CBS 268.59</strain>
    </source>
</reference>
<dbReference type="EMBL" id="QGMK01000461">
    <property type="protein sequence ID" value="TVY81545.1"/>
    <property type="molecule type" value="Genomic_DNA"/>
</dbReference>
<comment type="caution">
    <text evidence="2">The sequence shown here is derived from an EMBL/GenBank/DDBJ whole genome shotgun (WGS) entry which is preliminary data.</text>
</comment>
<keyword evidence="3" id="KW-1185">Reference proteome</keyword>
<evidence type="ECO:0000259" key="1">
    <source>
        <dbReference type="Pfam" id="PF06985"/>
    </source>
</evidence>
<dbReference type="InterPro" id="IPR052895">
    <property type="entry name" value="HetReg/Transcr_Mod"/>
</dbReference>
<dbReference type="Proteomes" id="UP000469558">
    <property type="component" value="Unassembled WGS sequence"/>
</dbReference>
<dbReference type="OrthoDB" id="3553147at2759"/>
<organism evidence="2 3">
    <name type="scientific">Lachnellula suecica</name>
    <dbReference type="NCBI Taxonomy" id="602035"/>
    <lineage>
        <taxon>Eukaryota</taxon>
        <taxon>Fungi</taxon>
        <taxon>Dikarya</taxon>
        <taxon>Ascomycota</taxon>
        <taxon>Pezizomycotina</taxon>
        <taxon>Leotiomycetes</taxon>
        <taxon>Helotiales</taxon>
        <taxon>Lachnaceae</taxon>
        <taxon>Lachnellula</taxon>
    </lineage>
</organism>
<gene>
    <name evidence="2" type="primary">het-6_26</name>
    <name evidence="2" type="ORF">LSUE1_G006994</name>
</gene>
<protein>
    <submittedName>
        <fullName evidence="2">Heterokaryon incompatibility protein 6 OR allele</fullName>
    </submittedName>
</protein>
<dbReference type="InterPro" id="IPR010730">
    <property type="entry name" value="HET"/>
</dbReference>
<proteinExistence type="predicted"/>
<accession>A0A8T9C792</accession>
<dbReference type="Pfam" id="PF06985">
    <property type="entry name" value="HET"/>
    <property type="match status" value="1"/>
</dbReference>
<feature type="domain" description="Heterokaryon incompatibility" evidence="1">
    <location>
        <begin position="47"/>
        <end position="156"/>
    </location>
</feature>
<dbReference type="PANTHER" id="PTHR24148">
    <property type="entry name" value="ANKYRIN REPEAT DOMAIN-CONTAINING PROTEIN 39 HOMOLOG-RELATED"/>
    <property type="match status" value="1"/>
</dbReference>
<dbReference type="PANTHER" id="PTHR24148:SF64">
    <property type="entry name" value="HETEROKARYON INCOMPATIBILITY DOMAIN-CONTAINING PROTEIN"/>
    <property type="match status" value="1"/>
</dbReference>
<evidence type="ECO:0000313" key="3">
    <source>
        <dbReference type="Proteomes" id="UP000469558"/>
    </source>
</evidence>
<sequence>MLPYLYSSISESQLRLLTLLPGKFEDALKGSFTARQFLTTGRQIQKYEALSYVWGDRVESEPIAILQDSQWKDKSIGASLSIALRHLRLPNQPRVIWCDSLCINQSDLVERAAQVLRMGDIYREADRVVVWLGPEADDSSVAIETLDHIGSNVHFDPAKYELSPLPGAGKEFEDPTSSLSYTEKEWQEIVLANSSAIVVAGHSSTTWSRFGQAAGCIEVKIALGALSAPFSTRFVGDVSNAVALFRTTLFRHPIALLNFTRSCQCADERDRVYSILGLVVSGYKIQPDYTQTAKDICREFMLGIYREDSRLDILAFCDVTGSPSWVPNLPGLNPANHFWRNFATGYSEAHLNVLHENIVKVTAKKCEKVLKLIGHIPRSCAEDEMRQRVKHILIHELGEDTGTWDSVKKVKLTQALLGGHWHENTTHSHNPPLADAVSVLEGWVLENDSKHDQPHFFLEMLVVWAILNAISGWSVYQTENGLFGICSNMCLPGDHVYAILGCKDPIVLRGSEDSEHLQVVGPTYIHELSCGQAILAGDHAFDGDSTFFDSFDNPELIFERKGGLGTRGDPHLQHIDFPYKIEDDHPLWHRGKGLSMGSQTASWHLEALLQRGIPLQEITIK</sequence>
<evidence type="ECO:0000313" key="2">
    <source>
        <dbReference type="EMBL" id="TVY81545.1"/>
    </source>
</evidence>